<keyword evidence="2" id="KW-1133">Transmembrane helix</keyword>
<evidence type="ECO:0000256" key="2">
    <source>
        <dbReference type="SAM" id="Phobius"/>
    </source>
</evidence>
<evidence type="ECO:0000259" key="3">
    <source>
        <dbReference type="Pfam" id="PF24008"/>
    </source>
</evidence>
<keyword evidence="2" id="KW-0812">Transmembrane</keyword>
<dbReference type="Pfam" id="PF24008">
    <property type="entry name" value="DUF7322"/>
    <property type="match status" value="1"/>
</dbReference>
<feature type="compositionally biased region" description="Basic and acidic residues" evidence="1">
    <location>
        <begin position="1"/>
        <end position="21"/>
    </location>
</feature>
<name>A0ABD5W0P3_9EURY</name>
<reference evidence="4 5" key="1">
    <citation type="journal article" date="2019" name="Int. J. Syst. Evol. Microbiol.">
        <title>The Global Catalogue of Microorganisms (GCM) 10K type strain sequencing project: providing services to taxonomists for standard genome sequencing and annotation.</title>
        <authorList>
            <consortium name="The Broad Institute Genomics Platform"/>
            <consortium name="The Broad Institute Genome Sequencing Center for Infectious Disease"/>
            <person name="Wu L."/>
            <person name="Ma J."/>
        </authorList>
    </citation>
    <scope>NUCLEOTIDE SEQUENCE [LARGE SCALE GENOMIC DNA]</scope>
    <source>
        <strain evidence="4 5">JCM 30072</strain>
    </source>
</reference>
<dbReference type="RefSeq" id="WP_267164114.1">
    <property type="nucleotide sequence ID" value="NZ_CP112972.1"/>
</dbReference>
<evidence type="ECO:0000313" key="4">
    <source>
        <dbReference type="EMBL" id="MFC7058304.1"/>
    </source>
</evidence>
<proteinExistence type="predicted"/>
<dbReference type="EMBL" id="JBHSZI010000001">
    <property type="protein sequence ID" value="MFC7058304.1"/>
    <property type="molecule type" value="Genomic_DNA"/>
</dbReference>
<keyword evidence="5" id="KW-1185">Reference proteome</keyword>
<protein>
    <recommendedName>
        <fullName evidence="3">DUF7322 domain-containing protein</fullName>
    </recommendedName>
</protein>
<accession>A0ABD5W0P3</accession>
<gene>
    <name evidence="4" type="ORF">ACFQQG_09095</name>
</gene>
<evidence type="ECO:0000256" key="1">
    <source>
        <dbReference type="SAM" id="MobiDB-lite"/>
    </source>
</evidence>
<feature type="region of interest" description="Disordered" evidence="1">
    <location>
        <begin position="1"/>
        <end position="54"/>
    </location>
</feature>
<evidence type="ECO:0000313" key="5">
    <source>
        <dbReference type="Proteomes" id="UP001596445"/>
    </source>
</evidence>
<dbReference type="AlphaFoldDB" id="A0ABD5W0P3"/>
<comment type="caution">
    <text evidence="4">The sequence shown here is derived from an EMBL/GenBank/DDBJ whole genome shotgun (WGS) entry which is preliminary data.</text>
</comment>
<keyword evidence="2" id="KW-0472">Membrane</keyword>
<sequence length="131" mass="14258">MTDEDRLSDLDEPLPEDRRSDGGVSDIGVDAPRPKRPTAEVSTPRTQELRSKSADADPDLKRLFWKLVALYKVAILGLVFGVVLSVFGSHPTRGPALVVGGAVLLVYALVLTRRGKARLDAGEFERTEDST</sequence>
<feature type="transmembrane region" description="Helical" evidence="2">
    <location>
        <begin position="94"/>
        <end position="111"/>
    </location>
</feature>
<feature type="transmembrane region" description="Helical" evidence="2">
    <location>
        <begin position="69"/>
        <end position="88"/>
    </location>
</feature>
<dbReference type="GeneID" id="76630288"/>
<dbReference type="Proteomes" id="UP001596445">
    <property type="component" value="Unassembled WGS sequence"/>
</dbReference>
<feature type="domain" description="DUF7322" evidence="3">
    <location>
        <begin position="54"/>
        <end position="114"/>
    </location>
</feature>
<organism evidence="4 5">
    <name type="scientific">Halovenus salina</name>
    <dbReference type="NCBI Taxonomy" id="1510225"/>
    <lineage>
        <taxon>Archaea</taxon>
        <taxon>Methanobacteriati</taxon>
        <taxon>Methanobacteriota</taxon>
        <taxon>Stenosarchaea group</taxon>
        <taxon>Halobacteria</taxon>
        <taxon>Halobacteriales</taxon>
        <taxon>Haloarculaceae</taxon>
        <taxon>Halovenus</taxon>
    </lineage>
</organism>
<dbReference type="InterPro" id="IPR055746">
    <property type="entry name" value="DUF7322"/>
</dbReference>